<comment type="similarity">
    <text evidence="2">Belongs to the multi antimicrobial extrusion (MATE) (TC 2.A.66.1) family.</text>
</comment>
<feature type="transmembrane region" description="Helical" evidence="8">
    <location>
        <begin position="215"/>
        <end position="239"/>
    </location>
</feature>
<name>A0AAD1X3R1_EUPCR</name>
<feature type="transmembrane region" description="Helical" evidence="8">
    <location>
        <begin position="123"/>
        <end position="146"/>
    </location>
</feature>
<dbReference type="EMBL" id="CAMPGE010003125">
    <property type="protein sequence ID" value="CAI2361948.1"/>
    <property type="molecule type" value="Genomic_DNA"/>
</dbReference>
<evidence type="ECO:0000256" key="4">
    <source>
        <dbReference type="ARBA" id="ARBA00022475"/>
    </source>
</evidence>
<feature type="transmembrane region" description="Helical" evidence="8">
    <location>
        <begin position="340"/>
        <end position="361"/>
    </location>
</feature>
<dbReference type="NCBIfam" id="TIGR00797">
    <property type="entry name" value="matE"/>
    <property type="match status" value="1"/>
</dbReference>
<dbReference type="CDD" id="cd13132">
    <property type="entry name" value="MATE_eukaryotic"/>
    <property type="match status" value="1"/>
</dbReference>
<evidence type="ECO:0000256" key="8">
    <source>
        <dbReference type="SAM" id="Phobius"/>
    </source>
</evidence>
<evidence type="ECO:0000256" key="1">
    <source>
        <dbReference type="ARBA" id="ARBA00004651"/>
    </source>
</evidence>
<feature type="transmembrane region" description="Helical" evidence="8">
    <location>
        <begin position="158"/>
        <end position="176"/>
    </location>
</feature>
<keyword evidence="6 8" id="KW-1133">Transmembrane helix</keyword>
<evidence type="ECO:0000256" key="7">
    <source>
        <dbReference type="ARBA" id="ARBA00023136"/>
    </source>
</evidence>
<accession>A0AAD1X3R1</accession>
<organism evidence="9 10">
    <name type="scientific">Euplotes crassus</name>
    <dbReference type="NCBI Taxonomy" id="5936"/>
    <lineage>
        <taxon>Eukaryota</taxon>
        <taxon>Sar</taxon>
        <taxon>Alveolata</taxon>
        <taxon>Ciliophora</taxon>
        <taxon>Intramacronucleata</taxon>
        <taxon>Spirotrichea</taxon>
        <taxon>Hypotrichia</taxon>
        <taxon>Euplotida</taxon>
        <taxon>Euplotidae</taxon>
        <taxon>Moneuplotes</taxon>
    </lineage>
</organism>
<comment type="subcellular location">
    <subcellularLocation>
        <location evidence="1">Cell membrane</location>
        <topology evidence="1">Multi-pass membrane protein</topology>
    </subcellularLocation>
</comment>
<gene>
    <name evidence="9" type="ORF">ECRASSUSDP1_LOCUS3264</name>
</gene>
<keyword evidence="3" id="KW-0813">Transport</keyword>
<keyword evidence="7 8" id="KW-0472">Membrane</keyword>
<dbReference type="InterPro" id="IPR002528">
    <property type="entry name" value="MATE_fam"/>
</dbReference>
<protein>
    <recommendedName>
        <fullName evidence="11">Multidrug and toxic compound extrusion protein</fullName>
    </recommendedName>
</protein>
<feature type="transmembrane region" description="Helical" evidence="8">
    <location>
        <begin position="188"/>
        <end position="209"/>
    </location>
</feature>
<dbReference type="InterPro" id="IPR045069">
    <property type="entry name" value="MATE_euk"/>
</dbReference>
<feature type="transmembrane region" description="Helical" evidence="8">
    <location>
        <begin position="260"/>
        <end position="281"/>
    </location>
</feature>
<dbReference type="PANTHER" id="PTHR11206">
    <property type="entry name" value="MULTIDRUG RESISTANCE PROTEIN"/>
    <property type="match status" value="1"/>
</dbReference>
<sequence length="492" mass="54862">MSSEINFEKVLDTKWSDKAPAHQEDSESVIDNPTILKSIVVTSIPSIAGLLFEFLVQVVNLIFVGNLNNPAALGGVGLANMLLNVVCFSIGMGLNGAIDTLVSQAYGNHKYYLCGCYLNRGRIIQAMFFIPEVIILLFTKEILILLGQEEDAANYGRTYVLILLPGMFAMTQFETVRRYLQGMEIFSLSMWIQCVTMVIHIVMCYLLVFTYEFGVAGASIATCITFWLNLLIITGYITFREGVVPEGSWFFFNNDSMKGWGTYLKYGIPAACMLCLEWWSFEVLSLFAGFLGVNELAANVVLFNTLAVFFVIPNGTGYAISALVGNSLGEGNPAKAKRYYLISIMWVVFLTAIIIVVMIVLREDIAFIYTQELNVVRLVVSTVPYFSLMLFFDNLQAVTSGTVRAIGYQDYGSWLALVGFWVFSVPLAYIFSHVVGLRLVGIWLGVPAGTLFVAVSYNLICAFVDWKKLSDSIQLRIHKEQSELQKPLLPKE</sequence>
<evidence type="ECO:0000313" key="9">
    <source>
        <dbReference type="EMBL" id="CAI2361948.1"/>
    </source>
</evidence>
<feature type="transmembrane region" description="Helical" evidence="8">
    <location>
        <begin position="413"/>
        <end position="436"/>
    </location>
</feature>
<dbReference type="Pfam" id="PF01554">
    <property type="entry name" value="MatE"/>
    <property type="match status" value="2"/>
</dbReference>
<dbReference type="GO" id="GO:0005886">
    <property type="term" value="C:plasma membrane"/>
    <property type="evidence" value="ECO:0007669"/>
    <property type="project" value="UniProtKB-SubCell"/>
</dbReference>
<evidence type="ECO:0000256" key="5">
    <source>
        <dbReference type="ARBA" id="ARBA00022692"/>
    </source>
</evidence>
<evidence type="ECO:0008006" key="11">
    <source>
        <dbReference type="Google" id="ProtNLM"/>
    </source>
</evidence>
<feature type="transmembrane region" description="Helical" evidence="8">
    <location>
        <begin position="82"/>
        <end position="102"/>
    </location>
</feature>
<evidence type="ECO:0000313" key="10">
    <source>
        <dbReference type="Proteomes" id="UP001295684"/>
    </source>
</evidence>
<dbReference type="PIRSF" id="PIRSF006603">
    <property type="entry name" value="DinF"/>
    <property type="match status" value="1"/>
</dbReference>
<dbReference type="GO" id="GO:1990961">
    <property type="term" value="P:xenobiotic detoxification by transmembrane export across the plasma membrane"/>
    <property type="evidence" value="ECO:0007669"/>
    <property type="project" value="InterPro"/>
</dbReference>
<keyword evidence="5 8" id="KW-0812">Transmembrane</keyword>
<dbReference type="Proteomes" id="UP001295684">
    <property type="component" value="Unassembled WGS sequence"/>
</dbReference>
<comment type="caution">
    <text evidence="9">The sequence shown here is derived from an EMBL/GenBank/DDBJ whole genome shotgun (WGS) entry which is preliminary data.</text>
</comment>
<evidence type="ECO:0000256" key="3">
    <source>
        <dbReference type="ARBA" id="ARBA00022448"/>
    </source>
</evidence>
<evidence type="ECO:0000256" key="6">
    <source>
        <dbReference type="ARBA" id="ARBA00022989"/>
    </source>
</evidence>
<dbReference type="InterPro" id="IPR048279">
    <property type="entry name" value="MdtK-like"/>
</dbReference>
<feature type="transmembrane region" description="Helical" evidence="8">
    <location>
        <begin position="301"/>
        <end position="328"/>
    </location>
</feature>
<feature type="transmembrane region" description="Helical" evidence="8">
    <location>
        <begin position="39"/>
        <end position="62"/>
    </location>
</feature>
<keyword evidence="4" id="KW-1003">Cell membrane</keyword>
<evidence type="ECO:0000256" key="2">
    <source>
        <dbReference type="ARBA" id="ARBA00010199"/>
    </source>
</evidence>
<feature type="transmembrane region" description="Helical" evidence="8">
    <location>
        <begin position="373"/>
        <end position="392"/>
    </location>
</feature>
<feature type="transmembrane region" description="Helical" evidence="8">
    <location>
        <begin position="442"/>
        <end position="466"/>
    </location>
</feature>
<reference evidence="9" key="1">
    <citation type="submission" date="2023-07" db="EMBL/GenBank/DDBJ databases">
        <authorList>
            <consortium name="AG Swart"/>
            <person name="Singh M."/>
            <person name="Singh A."/>
            <person name="Seah K."/>
            <person name="Emmerich C."/>
        </authorList>
    </citation>
    <scope>NUCLEOTIDE SEQUENCE</scope>
    <source>
        <strain evidence="9">DP1</strain>
    </source>
</reference>
<dbReference type="AlphaFoldDB" id="A0AAD1X3R1"/>
<keyword evidence="10" id="KW-1185">Reference proteome</keyword>
<dbReference type="GO" id="GO:0042910">
    <property type="term" value="F:xenobiotic transmembrane transporter activity"/>
    <property type="evidence" value="ECO:0007669"/>
    <property type="project" value="InterPro"/>
</dbReference>
<proteinExistence type="inferred from homology"/>
<dbReference type="GO" id="GO:0015297">
    <property type="term" value="F:antiporter activity"/>
    <property type="evidence" value="ECO:0007669"/>
    <property type="project" value="InterPro"/>
</dbReference>